<proteinExistence type="predicted"/>
<dbReference type="Gene3D" id="2.40.50.140">
    <property type="entry name" value="Nucleic acid-binding proteins"/>
    <property type="match status" value="2"/>
</dbReference>
<evidence type="ECO:0000256" key="2">
    <source>
        <dbReference type="SAM" id="MobiDB-lite"/>
    </source>
</evidence>
<dbReference type="InterPro" id="IPR031657">
    <property type="entry name" value="REPA_OB_2"/>
</dbReference>
<feature type="domain" description="Replication protein A OB" evidence="4">
    <location>
        <begin position="47"/>
        <end position="138"/>
    </location>
</feature>
<organism evidence="5 6">
    <name type="scientific">Corchorus capsularis</name>
    <name type="common">Jute</name>
    <dbReference type="NCBI Taxonomy" id="210143"/>
    <lineage>
        <taxon>Eukaryota</taxon>
        <taxon>Viridiplantae</taxon>
        <taxon>Streptophyta</taxon>
        <taxon>Embryophyta</taxon>
        <taxon>Tracheophyta</taxon>
        <taxon>Spermatophyta</taxon>
        <taxon>Magnoliopsida</taxon>
        <taxon>eudicotyledons</taxon>
        <taxon>Gunneridae</taxon>
        <taxon>Pentapetalae</taxon>
        <taxon>rosids</taxon>
        <taxon>malvids</taxon>
        <taxon>Malvales</taxon>
        <taxon>Malvaceae</taxon>
        <taxon>Grewioideae</taxon>
        <taxon>Apeibeae</taxon>
        <taxon>Corchorus</taxon>
    </lineage>
</organism>
<comment type="caution">
    <text evidence="5">The sequence shown here is derived from an EMBL/GenBank/DDBJ whole genome shotgun (WGS) entry which is preliminary data.</text>
</comment>
<evidence type="ECO:0000259" key="3">
    <source>
        <dbReference type="Pfam" id="PF08646"/>
    </source>
</evidence>
<dbReference type="OMA" id="HNSEREQ"/>
<dbReference type="PANTHER" id="PTHR47165:SF4">
    <property type="entry name" value="OS03G0429900 PROTEIN"/>
    <property type="match status" value="1"/>
</dbReference>
<gene>
    <name evidence="5" type="ORF">CCACVL1_28917</name>
</gene>
<dbReference type="Pfam" id="PF16900">
    <property type="entry name" value="REPA_OB_2"/>
    <property type="match status" value="1"/>
</dbReference>
<dbReference type="Proteomes" id="UP000188268">
    <property type="component" value="Unassembled WGS sequence"/>
</dbReference>
<dbReference type="SUPFAM" id="SSF50249">
    <property type="entry name" value="Nucleic acid-binding proteins"/>
    <property type="match status" value="2"/>
</dbReference>
<reference evidence="5 6" key="1">
    <citation type="submission" date="2013-09" db="EMBL/GenBank/DDBJ databases">
        <title>Corchorus capsularis genome sequencing.</title>
        <authorList>
            <person name="Alam M."/>
            <person name="Haque M.S."/>
            <person name="Islam M.S."/>
            <person name="Emdad E.M."/>
            <person name="Islam M.M."/>
            <person name="Ahmed B."/>
            <person name="Halim A."/>
            <person name="Hossen Q.M.M."/>
            <person name="Hossain M.Z."/>
            <person name="Ahmed R."/>
            <person name="Khan M.M."/>
            <person name="Islam R."/>
            <person name="Rashid M.M."/>
            <person name="Khan S.A."/>
            <person name="Rahman M.S."/>
            <person name="Alam M."/>
        </authorList>
    </citation>
    <scope>NUCLEOTIDE SEQUENCE [LARGE SCALE GENOMIC DNA]</scope>
    <source>
        <strain evidence="6">cv. CVL-1</strain>
        <tissue evidence="5">Whole seedling</tissue>
    </source>
</reference>
<protein>
    <submittedName>
        <fullName evidence="5">Nucleic acid-binding protein</fullName>
    </submittedName>
</protein>
<dbReference type="OrthoDB" id="1931061at2759"/>
<dbReference type="Gramene" id="OMO53048">
    <property type="protein sequence ID" value="OMO53048"/>
    <property type="gene ID" value="CCACVL1_28917"/>
</dbReference>
<accession>A0A1R3G4N8</accession>
<dbReference type="GO" id="GO:0003677">
    <property type="term" value="F:DNA binding"/>
    <property type="evidence" value="ECO:0007669"/>
    <property type="project" value="UniProtKB-KW"/>
</dbReference>
<dbReference type="EMBL" id="AWWV01015333">
    <property type="protein sequence ID" value="OMO53048.1"/>
    <property type="molecule type" value="Genomic_DNA"/>
</dbReference>
<keyword evidence="1" id="KW-0238">DNA-binding</keyword>
<feature type="compositionally biased region" description="Polar residues" evidence="2">
    <location>
        <begin position="374"/>
        <end position="390"/>
    </location>
</feature>
<evidence type="ECO:0000259" key="4">
    <source>
        <dbReference type="Pfam" id="PF16900"/>
    </source>
</evidence>
<evidence type="ECO:0000256" key="1">
    <source>
        <dbReference type="ARBA" id="ARBA00023125"/>
    </source>
</evidence>
<dbReference type="InterPro" id="IPR012340">
    <property type="entry name" value="NA-bd_OB-fold"/>
</dbReference>
<dbReference type="PANTHER" id="PTHR47165">
    <property type="entry name" value="OS03G0429900 PROTEIN"/>
    <property type="match status" value="1"/>
</dbReference>
<feature type="domain" description="Replication factor A C-terminal" evidence="3">
    <location>
        <begin position="206"/>
        <end position="316"/>
    </location>
</feature>
<feature type="compositionally biased region" description="Basic and acidic residues" evidence="2">
    <location>
        <begin position="344"/>
        <end position="354"/>
    </location>
</feature>
<feature type="region of interest" description="Disordered" evidence="2">
    <location>
        <begin position="339"/>
        <end position="397"/>
    </location>
</feature>
<dbReference type="Pfam" id="PF08646">
    <property type="entry name" value="Rep_fac-A_C"/>
    <property type="match status" value="1"/>
</dbReference>
<evidence type="ECO:0000313" key="6">
    <source>
        <dbReference type="Proteomes" id="UP000188268"/>
    </source>
</evidence>
<sequence>MLSLAITPFYSPDPRMSKCSVKGVHKYPRHYFLFSSFEDLTSRIDTDEMMTDIIGMLVGATEPFKVKVKRTNEMAEKRNISLRLISGEEISISAWTSCLQGIDIDSLTKQKPKPVMIFAGTTIKSLSGKPQSFYVTTTTATKIYVDLDVPQTTAIKERYKDDDSAVQLLEDDGSGISEERLFNTSPESTIIHLLSQRPANITDKRFKIQARVLDIDETNGWYYSACPACMLSMIEINGILRCRDQKHAGKKPKPTMSLTLFIRDQTAEMEVVAFGNVAERMTAVTAEGMPPIKNTSSIKLPKKAEDILNREYTFIVGLPNQALKRGYLSYKIFAFRQSETAPENQEKRREKRPMEPPLPAITGDQPPELPLSTPADQTSQMALSTPQKQDQLSDRPHLKTDLTAAKKMKHRYLQQYLYITLCKTLPF</sequence>
<dbReference type="STRING" id="210143.A0A1R3G4N8"/>
<keyword evidence="6" id="KW-1185">Reference proteome</keyword>
<dbReference type="InterPro" id="IPR013955">
    <property type="entry name" value="Rep_factor-A_C"/>
</dbReference>
<dbReference type="AlphaFoldDB" id="A0A1R3G4N8"/>
<name>A0A1R3G4N8_COCAP</name>
<evidence type="ECO:0000313" key="5">
    <source>
        <dbReference type="EMBL" id="OMO53048.1"/>
    </source>
</evidence>